<dbReference type="Proteomes" id="UP001594351">
    <property type="component" value="Unassembled WGS sequence"/>
</dbReference>
<evidence type="ECO:0000313" key="2">
    <source>
        <dbReference type="EMBL" id="MFC1852661.1"/>
    </source>
</evidence>
<evidence type="ECO:0000313" key="3">
    <source>
        <dbReference type="Proteomes" id="UP001594351"/>
    </source>
</evidence>
<sequence length="135" mass="15800">MSRKYRQRGYMDYEHGSEKRRSMSDESPFRPEPQRITVRVIKCYRCGNEIKDAAKITFESTCGKCGSDLRMCVNCSFFDPSSHFQCMKEVTTNISPKDKRNNCPSFNPRSSVEKRFINVESQLDARKAFENLFKK</sequence>
<proteinExistence type="predicted"/>
<gene>
    <name evidence="2" type="ORF">ACFL27_20880</name>
</gene>
<feature type="region of interest" description="Disordered" evidence="1">
    <location>
        <begin position="1"/>
        <end position="31"/>
    </location>
</feature>
<reference evidence="2 3" key="1">
    <citation type="submission" date="2024-09" db="EMBL/GenBank/DDBJ databases">
        <title>Laminarin stimulates single cell rates of sulfate reduction while oxygen inhibits transcriptomic activity in coastal marine sediment.</title>
        <authorList>
            <person name="Lindsay M."/>
            <person name="Orcutt B."/>
            <person name="Emerson D."/>
            <person name="Stepanauskas R."/>
            <person name="D'Angelo T."/>
        </authorList>
    </citation>
    <scope>NUCLEOTIDE SEQUENCE [LARGE SCALE GENOMIC DNA]</scope>
    <source>
        <strain evidence="2">SAG AM-311-K15</strain>
    </source>
</reference>
<comment type="caution">
    <text evidence="2">The sequence shown here is derived from an EMBL/GenBank/DDBJ whole genome shotgun (WGS) entry which is preliminary data.</text>
</comment>
<name>A0ABV6Z2T8_UNCC1</name>
<feature type="compositionally biased region" description="Basic and acidic residues" evidence="1">
    <location>
        <begin position="9"/>
        <end position="31"/>
    </location>
</feature>
<accession>A0ABV6Z2T8</accession>
<protein>
    <submittedName>
        <fullName evidence="2">Uncharacterized protein</fullName>
    </submittedName>
</protein>
<dbReference type="EMBL" id="JBHPBY010000346">
    <property type="protein sequence ID" value="MFC1852661.1"/>
    <property type="molecule type" value="Genomic_DNA"/>
</dbReference>
<organism evidence="2 3">
    <name type="scientific">candidate division CSSED10-310 bacterium</name>
    <dbReference type="NCBI Taxonomy" id="2855610"/>
    <lineage>
        <taxon>Bacteria</taxon>
        <taxon>Bacteria division CSSED10-310</taxon>
    </lineage>
</organism>
<keyword evidence="3" id="KW-1185">Reference proteome</keyword>
<evidence type="ECO:0000256" key="1">
    <source>
        <dbReference type="SAM" id="MobiDB-lite"/>
    </source>
</evidence>